<keyword evidence="5 8" id="KW-0663">Pyridoxal phosphate</keyword>
<dbReference type="RefSeq" id="XP_064767725.1">
    <property type="nucleotide sequence ID" value="XM_064912842.1"/>
</dbReference>
<evidence type="ECO:0000256" key="7">
    <source>
        <dbReference type="ARBA" id="ARBA00029853"/>
    </source>
</evidence>
<organism evidence="9 10">
    <name type="scientific">Myxozyma melibiosi</name>
    <dbReference type="NCBI Taxonomy" id="54550"/>
    <lineage>
        <taxon>Eukaryota</taxon>
        <taxon>Fungi</taxon>
        <taxon>Dikarya</taxon>
        <taxon>Ascomycota</taxon>
        <taxon>Saccharomycotina</taxon>
        <taxon>Lipomycetes</taxon>
        <taxon>Lipomycetales</taxon>
        <taxon>Lipomycetaceae</taxon>
        <taxon>Myxozyma</taxon>
    </lineage>
</organism>
<dbReference type="CDD" id="cd00614">
    <property type="entry name" value="CGS_like"/>
    <property type="match status" value="1"/>
</dbReference>
<dbReference type="InterPro" id="IPR015422">
    <property type="entry name" value="PyrdxlP-dep_Trfase_small"/>
</dbReference>
<keyword evidence="10" id="KW-1185">Reference proteome</keyword>
<dbReference type="PANTHER" id="PTHR11808">
    <property type="entry name" value="TRANS-SULFURATION ENZYME FAMILY MEMBER"/>
    <property type="match status" value="1"/>
</dbReference>
<comment type="similarity">
    <text evidence="3 8">Belongs to the trans-sulfuration enzymes family.</text>
</comment>
<reference evidence="9 10" key="1">
    <citation type="submission" date="2024-03" db="EMBL/GenBank/DDBJ databases">
        <title>Genome-scale model development and genomic sequencing of the oleaginous clade Lipomyces.</title>
        <authorList>
            <consortium name="Lawrence Berkeley National Laboratory"/>
            <person name="Czajka J.J."/>
            <person name="Han Y."/>
            <person name="Kim J."/>
            <person name="Mondo S.J."/>
            <person name="Hofstad B.A."/>
            <person name="Robles A."/>
            <person name="Haridas S."/>
            <person name="Riley R."/>
            <person name="LaButti K."/>
            <person name="Pangilinan J."/>
            <person name="Andreopoulos W."/>
            <person name="Lipzen A."/>
            <person name="Yan J."/>
            <person name="Wang M."/>
            <person name="Ng V."/>
            <person name="Grigoriev I.V."/>
            <person name="Spatafora J.W."/>
            <person name="Magnuson J.K."/>
            <person name="Baker S.E."/>
            <person name="Pomraning K.R."/>
        </authorList>
    </citation>
    <scope>NUCLEOTIDE SEQUENCE [LARGE SCALE GENOMIC DNA]</scope>
    <source>
        <strain evidence="9 10">Phaff 52-87</strain>
    </source>
</reference>
<evidence type="ECO:0000256" key="8">
    <source>
        <dbReference type="RuleBase" id="RU362118"/>
    </source>
</evidence>
<dbReference type="InterPro" id="IPR015421">
    <property type="entry name" value="PyrdxlP-dep_Trfase_major"/>
</dbReference>
<dbReference type="Pfam" id="PF01053">
    <property type="entry name" value="Cys_Met_Meta_PP"/>
    <property type="match status" value="1"/>
</dbReference>
<keyword evidence="6" id="KW-0028">Amino-acid biosynthesis</keyword>
<dbReference type="EC" id="4.4.1.1" evidence="4"/>
<gene>
    <name evidence="9" type="ORF">BZA70DRAFT_279779</name>
</gene>
<dbReference type="PANTHER" id="PTHR11808:SF15">
    <property type="entry name" value="CYSTATHIONINE GAMMA-LYASE"/>
    <property type="match status" value="1"/>
</dbReference>
<comment type="caution">
    <text evidence="9">The sequence shown here is derived from an EMBL/GenBank/DDBJ whole genome shotgun (WGS) entry which is preliminary data.</text>
</comment>
<evidence type="ECO:0000256" key="3">
    <source>
        <dbReference type="ARBA" id="ARBA00009077"/>
    </source>
</evidence>
<evidence type="ECO:0000256" key="4">
    <source>
        <dbReference type="ARBA" id="ARBA00012085"/>
    </source>
</evidence>
<dbReference type="InterPro" id="IPR015424">
    <property type="entry name" value="PyrdxlP-dep_Trfase"/>
</dbReference>
<dbReference type="Proteomes" id="UP001498771">
    <property type="component" value="Unassembled WGS sequence"/>
</dbReference>
<name>A0ABR1F4G0_9ASCO</name>
<evidence type="ECO:0000256" key="1">
    <source>
        <dbReference type="ARBA" id="ARBA00001933"/>
    </source>
</evidence>
<evidence type="ECO:0000256" key="6">
    <source>
        <dbReference type="ARBA" id="ARBA00023192"/>
    </source>
</evidence>
<sequence>MAPTIPRFATRAVHAGTAPDSSTGAVISPISLSTTFAQSSPAVPVGAFEYSRSSNPNRAEFEAAVAALEGAQHGLAFASGSAATATVLHAFAPGSHVISGADVYGGTHRYFTKVAQSHGLATSFTDDVVRDLPSLVRPGITKLVWLETPSNPTLSVTSIRAVAELAREHGLVLVIDNTFLSPYLQTPLAHGADIVVHSVTKYINGHSDVVMGIALMNDDALFHRIQFLQNAIGAVPSAFDSWLAHRGLKTLHLRSRASSLNAQKVAEFLQSGIKTGTVLHVNYPGLDTHPNRAVVLEQHRDGLGGGMISFRVAGGQKAAEKFCQSTKIFALAESLGGVESLVEVPALMTHAGIDPAERAKTGVFDDLIRLSIGIEDGEDLVEDVAQALQQAVGAAKGNGYH</sequence>
<evidence type="ECO:0000313" key="9">
    <source>
        <dbReference type="EMBL" id="KAK7204692.1"/>
    </source>
</evidence>
<evidence type="ECO:0000313" key="10">
    <source>
        <dbReference type="Proteomes" id="UP001498771"/>
    </source>
</evidence>
<dbReference type="PIRSF" id="PIRSF001434">
    <property type="entry name" value="CGS"/>
    <property type="match status" value="1"/>
</dbReference>
<evidence type="ECO:0000256" key="5">
    <source>
        <dbReference type="ARBA" id="ARBA00022898"/>
    </source>
</evidence>
<comment type="cofactor">
    <cofactor evidence="1 8">
        <name>pyridoxal 5'-phosphate</name>
        <dbReference type="ChEBI" id="CHEBI:597326"/>
    </cofactor>
</comment>
<dbReference type="EMBL" id="JBBJBU010000007">
    <property type="protein sequence ID" value="KAK7204692.1"/>
    <property type="molecule type" value="Genomic_DNA"/>
</dbReference>
<comment type="pathway">
    <text evidence="2">Amino-acid biosynthesis; L-cysteine biosynthesis; L-cysteine from L-homocysteine and L-serine: step 2/2.</text>
</comment>
<dbReference type="InterPro" id="IPR000277">
    <property type="entry name" value="Cys/Met-Metab_PyrdxlP-dep_enz"/>
</dbReference>
<protein>
    <recommendedName>
        <fullName evidence="4">cystathionine gamma-lyase</fullName>
        <ecNumber evidence="4">4.4.1.1</ecNumber>
    </recommendedName>
    <alternativeName>
        <fullName evidence="7">Gamma-cystathionase</fullName>
    </alternativeName>
</protein>
<dbReference type="GeneID" id="90038354"/>
<accession>A0ABR1F4G0</accession>
<dbReference type="Gene3D" id="3.40.640.10">
    <property type="entry name" value="Type I PLP-dependent aspartate aminotransferase-like (Major domain)"/>
    <property type="match status" value="1"/>
</dbReference>
<evidence type="ECO:0000256" key="2">
    <source>
        <dbReference type="ARBA" id="ARBA00005038"/>
    </source>
</evidence>
<dbReference type="Gene3D" id="3.90.1150.10">
    <property type="entry name" value="Aspartate Aminotransferase, domain 1"/>
    <property type="match status" value="1"/>
</dbReference>
<keyword evidence="6" id="KW-0198">Cysteine biosynthesis</keyword>
<proteinExistence type="inferred from homology"/>
<dbReference type="SUPFAM" id="SSF53383">
    <property type="entry name" value="PLP-dependent transferases"/>
    <property type="match status" value="1"/>
</dbReference>